<sequence>MDLHSLRCRMAFGGLLRDVVDSCVLLCEGRMVGFYIRDGITFIDHTDALDETQRIWPSRQLARHRGVAFRCLGTRQKQAMVTKETQAHPMLLNLLDDLQPHLNKIGEYVA</sequence>
<proteinExistence type="predicted"/>
<dbReference type="EMBL" id="CDMY01000501">
    <property type="protein sequence ID" value="CEM18499.1"/>
    <property type="molecule type" value="Genomic_DNA"/>
</dbReference>
<keyword evidence="2" id="KW-1185">Reference proteome</keyword>
<name>A0A0G4FU60_VITBC</name>
<evidence type="ECO:0000313" key="1">
    <source>
        <dbReference type="EMBL" id="CEM18499.1"/>
    </source>
</evidence>
<dbReference type="AlphaFoldDB" id="A0A0G4FU60"/>
<dbReference type="VEuPathDB" id="CryptoDB:Vbra_4469"/>
<organism evidence="1 2">
    <name type="scientific">Vitrella brassicaformis (strain CCMP3155)</name>
    <dbReference type="NCBI Taxonomy" id="1169540"/>
    <lineage>
        <taxon>Eukaryota</taxon>
        <taxon>Sar</taxon>
        <taxon>Alveolata</taxon>
        <taxon>Colpodellida</taxon>
        <taxon>Vitrellaceae</taxon>
        <taxon>Vitrella</taxon>
    </lineage>
</organism>
<evidence type="ECO:0000313" key="2">
    <source>
        <dbReference type="Proteomes" id="UP000041254"/>
    </source>
</evidence>
<protein>
    <submittedName>
        <fullName evidence="1">Uncharacterized protein</fullName>
    </submittedName>
</protein>
<reference evidence="1 2" key="1">
    <citation type="submission" date="2014-11" db="EMBL/GenBank/DDBJ databases">
        <authorList>
            <person name="Zhu J."/>
            <person name="Qi W."/>
            <person name="Song R."/>
        </authorList>
    </citation>
    <scope>NUCLEOTIDE SEQUENCE [LARGE SCALE GENOMIC DNA]</scope>
</reference>
<accession>A0A0G4FU60</accession>
<dbReference type="InParanoid" id="A0A0G4FU60"/>
<gene>
    <name evidence="1" type="ORF">Vbra_4469</name>
</gene>
<dbReference type="Proteomes" id="UP000041254">
    <property type="component" value="Unassembled WGS sequence"/>
</dbReference>